<reference evidence="1 2" key="1">
    <citation type="submission" date="2024-01" db="EMBL/GenBank/DDBJ databases">
        <title>The genomes of 5 underutilized Papilionoideae crops provide insights into root nodulation and disease resistanc.</title>
        <authorList>
            <person name="Yuan L."/>
        </authorList>
    </citation>
    <scope>NUCLEOTIDE SEQUENCE [LARGE SCALE GENOMIC DNA]</scope>
    <source>
        <strain evidence="1">ZHUSHIDOU_FW_LH</strain>
        <tissue evidence="1">Leaf</tissue>
    </source>
</reference>
<gene>
    <name evidence="1" type="ORF">RIF29_08406</name>
</gene>
<organism evidence="1 2">
    <name type="scientific">Crotalaria pallida</name>
    <name type="common">Smooth rattlebox</name>
    <name type="synonym">Crotalaria striata</name>
    <dbReference type="NCBI Taxonomy" id="3830"/>
    <lineage>
        <taxon>Eukaryota</taxon>
        <taxon>Viridiplantae</taxon>
        <taxon>Streptophyta</taxon>
        <taxon>Embryophyta</taxon>
        <taxon>Tracheophyta</taxon>
        <taxon>Spermatophyta</taxon>
        <taxon>Magnoliopsida</taxon>
        <taxon>eudicotyledons</taxon>
        <taxon>Gunneridae</taxon>
        <taxon>Pentapetalae</taxon>
        <taxon>rosids</taxon>
        <taxon>fabids</taxon>
        <taxon>Fabales</taxon>
        <taxon>Fabaceae</taxon>
        <taxon>Papilionoideae</taxon>
        <taxon>50 kb inversion clade</taxon>
        <taxon>genistoids sensu lato</taxon>
        <taxon>core genistoids</taxon>
        <taxon>Crotalarieae</taxon>
        <taxon>Crotalaria</taxon>
    </lineage>
</organism>
<comment type="caution">
    <text evidence="1">The sequence shown here is derived from an EMBL/GenBank/DDBJ whole genome shotgun (WGS) entry which is preliminary data.</text>
</comment>
<keyword evidence="2" id="KW-1185">Reference proteome</keyword>
<dbReference type="EMBL" id="JAYWIO010000002">
    <property type="protein sequence ID" value="KAK7280866.1"/>
    <property type="molecule type" value="Genomic_DNA"/>
</dbReference>
<evidence type="ECO:0000313" key="2">
    <source>
        <dbReference type="Proteomes" id="UP001372338"/>
    </source>
</evidence>
<evidence type="ECO:0000313" key="1">
    <source>
        <dbReference type="EMBL" id="KAK7280866.1"/>
    </source>
</evidence>
<accession>A0AAN9FTL6</accession>
<dbReference type="AlphaFoldDB" id="A0AAN9FTL6"/>
<sequence length="92" mass="10607">MMLSPHTANDVPWQFCKIKGWIVGKEIMADTRKHCCYHILIIVCLLLNSPISNAHELFVLSSKSLPTSFSSKNYISFILFYFCKNYASKFKP</sequence>
<protein>
    <submittedName>
        <fullName evidence="1">Uncharacterized protein</fullName>
    </submittedName>
</protein>
<proteinExistence type="predicted"/>
<dbReference type="Proteomes" id="UP001372338">
    <property type="component" value="Unassembled WGS sequence"/>
</dbReference>
<name>A0AAN9FTL6_CROPI</name>